<dbReference type="AlphaFoldDB" id="A0A8H5FKF3"/>
<dbReference type="EMBL" id="JAACJK010000005">
    <property type="protein sequence ID" value="KAF5340061.1"/>
    <property type="molecule type" value="Genomic_DNA"/>
</dbReference>
<dbReference type="PANTHER" id="PTHR23118:SF42">
    <property type="entry name" value="ATP-CITRATE SYNTHASE"/>
    <property type="match status" value="1"/>
</dbReference>
<dbReference type="SUPFAM" id="SSF52210">
    <property type="entry name" value="Succinyl-CoA synthetase domains"/>
    <property type="match status" value="1"/>
</dbReference>
<evidence type="ECO:0000313" key="2">
    <source>
        <dbReference type="EMBL" id="KAF5340061.1"/>
    </source>
</evidence>
<name>A0A8H5FKF3_9AGAR</name>
<dbReference type="Gene3D" id="3.40.50.261">
    <property type="entry name" value="Succinyl-CoA synthetase domains"/>
    <property type="match status" value="1"/>
</dbReference>
<reference evidence="2 3" key="1">
    <citation type="journal article" date="2020" name="ISME J.">
        <title>Uncovering the hidden diversity of litter-decomposition mechanisms in mushroom-forming fungi.</title>
        <authorList>
            <person name="Floudas D."/>
            <person name="Bentzer J."/>
            <person name="Ahren D."/>
            <person name="Johansson T."/>
            <person name="Persson P."/>
            <person name="Tunlid A."/>
        </authorList>
    </citation>
    <scope>NUCLEOTIDE SEQUENCE [LARGE SCALE GENOMIC DNA]</scope>
    <source>
        <strain evidence="2 3">CBS 175.51</strain>
    </source>
</reference>
<gene>
    <name evidence="2" type="ORF">D9611_012408</name>
</gene>
<keyword evidence="3" id="KW-1185">Reference proteome</keyword>
<feature type="region of interest" description="Disordered" evidence="1">
    <location>
        <begin position="86"/>
        <end position="117"/>
    </location>
</feature>
<dbReference type="PANTHER" id="PTHR23118">
    <property type="entry name" value="ATP-CITRATE SYNTHASE"/>
    <property type="match status" value="1"/>
</dbReference>
<dbReference type="Proteomes" id="UP000541558">
    <property type="component" value="Unassembled WGS sequence"/>
</dbReference>
<organism evidence="2 3">
    <name type="scientific">Ephemerocybe angulata</name>
    <dbReference type="NCBI Taxonomy" id="980116"/>
    <lineage>
        <taxon>Eukaryota</taxon>
        <taxon>Fungi</taxon>
        <taxon>Dikarya</taxon>
        <taxon>Basidiomycota</taxon>
        <taxon>Agaricomycotina</taxon>
        <taxon>Agaricomycetes</taxon>
        <taxon>Agaricomycetidae</taxon>
        <taxon>Agaricales</taxon>
        <taxon>Agaricineae</taxon>
        <taxon>Psathyrellaceae</taxon>
        <taxon>Ephemerocybe</taxon>
    </lineage>
</organism>
<dbReference type="GO" id="GO:0005829">
    <property type="term" value="C:cytosol"/>
    <property type="evidence" value="ECO:0007669"/>
    <property type="project" value="TreeGrafter"/>
</dbReference>
<dbReference type="OrthoDB" id="3020460at2759"/>
<dbReference type="InterPro" id="IPR002020">
    <property type="entry name" value="Citrate_synthase"/>
</dbReference>
<dbReference type="GO" id="GO:0006633">
    <property type="term" value="P:fatty acid biosynthetic process"/>
    <property type="evidence" value="ECO:0007669"/>
    <property type="project" value="TreeGrafter"/>
</dbReference>
<dbReference type="GO" id="GO:0006085">
    <property type="term" value="P:acetyl-CoA biosynthetic process"/>
    <property type="evidence" value="ECO:0007669"/>
    <property type="project" value="TreeGrafter"/>
</dbReference>
<comment type="caution">
    <text evidence="2">The sequence shown here is derived from an EMBL/GenBank/DDBJ whole genome shotgun (WGS) entry which is preliminary data.</text>
</comment>
<sequence length="117" mass="13167">MPPTGESPHRRWCYPGTTFIDHLLRYKVDPECKMLFLLREVGGIEEYHIIEAVKDEPIKKPIVASGLRGAWRPVVDVSDVSAEADIQGVQGTPRYPQRKSGDSQQMPGGFYRVDGLQ</sequence>
<evidence type="ECO:0000256" key="1">
    <source>
        <dbReference type="SAM" id="MobiDB-lite"/>
    </source>
</evidence>
<dbReference type="GO" id="GO:0003878">
    <property type="term" value="F:ATP citrate synthase activity"/>
    <property type="evidence" value="ECO:0007669"/>
    <property type="project" value="TreeGrafter"/>
</dbReference>
<dbReference type="InterPro" id="IPR016102">
    <property type="entry name" value="Succinyl-CoA_synth-like"/>
</dbReference>
<accession>A0A8H5FKF3</accession>
<protein>
    <submittedName>
        <fullName evidence="2">Uncharacterized protein</fullName>
    </submittedName>
</protein>
<proteinExistence type="predicted"/>
<evidence type="ECO:0000313" key="3">
    <source>
        <dbReference type="Proteomes" id="UP000541558"/>
    </source>
</evidence>